<name>A0A9P6EDR8_9AGAR</name>
<reference evidence="5" key="1">
    <citation type="submission" date="2020-11" db="EMBL/GenBank/DDBJ databases">
        <authorList>
            <consortium name="DOE Joint Genome Institute"/>
            <person name="Ahrendt S."/>
            <person name="Riley R."/>
            <person name="Andreopoulos W."/>
            <person name="Labutti K."/>
            <person name="Pangilinan J."/>
            <person name="Ruiz-Duenas F.J."/>
            <person name="Barrasa J.M."/>
            <person name="Sanchez-Garcia M."/>
            <person name="Camarero S."/>
            <person name="Miyauchi S."/>
            <person name="Serrano A."/>
            <person name="Linde D."/>
            <person name="Babiker R."/>
            <person name="Drula E."/>
            <person name="Ayuso-Fernandez I."/>
            <person name="Pacheco R."/>
            <person name="Padilla G."/>
            <person name="Ferreira P."/>
            <person name="Barriuso J."/>
            <person name="Kellner H."/>
            <person name="Castanera R."/>
            <person name="Alfaro M."/>
            <person name="Ramirez L."/>
            <person name="Pisabarro A.G."/>
            <person name="Kuo A."/>
            <person name="Tritt A."/>
            <person name="Lipzen A."/>
            <person name="He G."/>
            <person name="Yan M."/>
            <person name="Ng V."/>
            <person name="Cullen D."/>
            <person name="Martin F."/>
            <person name="Rosso M.-N."/>
            <person name="Henrissat B."/>
            <person name="Hibbett D."/>
            <person name="Martinez A.T."/>
            <person name="Grigoriev I.V."/>
        </authorList>
    </citation>
    <scope>NUCLEOTIDE SEQUENCE</scope>
    <source>
        <strain evidence="5">CBS 506.95</strain>
    </source>
</reference>
<dbReference type="InterPro" id="IPR054464">
    <property type="entry name" value="ULD_fung"/>
</dbReference>
<evidence type="ECO:0000313" key="6">
    <source>
        <dbReference type="Proteomes" id="UP000807306"/>
    </source>
</evidence>
<comment type="caution">
    <text evidence="5">The sequence shown here is derived from an EMBL/GenBank/DDBJ whole genome shotgun (WGS) entry which is preliminary data.</text>
</comment>
<dbReference type="Pfam" id="PF22893">
    <property type="entry name" value="ULD_2"/>
    <property type="match status" value="1"/>
</dbReference>
<protein>
    <recommendedName>
        <fullName evidence="4">Ubiquitin-like domain-containing protein</fullName>
    </recommendedName>
</protein>
<accession>A0A9P6EDR8</accession>
<sequence>MTAVVAESYSTTPSNLGRVFSVRTRAMNDQKNISWIRSVWKKLLAGRRRSTQVTNTQRATLFNNANNVTIGNSTFVMNVGCQIANPISGILLVDAAGKEYRVSMDFAISLETFTKAISLLLESNAMEARIQRSFVNEGLYELSVDQGTQIVSVNDQSGWASQIQPGTKVVMSAVVPAWAWSKRQYECPRCKTWNTPNINHRSSTDCEGCYGRFQISEVNLETTWHQLESKRKTAVRDETNLKMLRNFLVKQHVLPLQASEIESCLDLLRDQLPDKPEIPHHLMTLIKEYKRGAFRPLDVIERVVHLFHSHPELMPGLHEFSPEECNFFKGDSIIFESCT</sequence>
<evidence type="ECO:0000259" key="4">
    <source>
        <dbReference type="Pfam" id="PF22893"/>
    </source>
</evidence>
<dbReference type="PROSITE" id="PS51477">
    <property type="entry name" value="PAH"/>
    <property type="match status" value="1"/>
</dbReference>
<dbReference type="Gene3D" id="1.20.1160.11">
    <property type="entry name" value="Paired amphipathic helix"/>
    <property type="match status" value="1"/>
</dbReference>
<organism evidence="5 6">
    <name type="scientific">Crepidotus variabilis</name>
    <dbReference type="NCBI Taxonomy" id="179855"/>
    <lineage>
        <taxon>Eukaryota</taxon>
        <taxon>Fungi</taxon>
        <taxon>Dikarya</taxon>
        <taxon>Basidiomycota</taxon>
        <taxon>Agaricomycotina</taxon>
        <taxon>Agaricomycetes</taxon>
        <taxon>Agaricomycetidae</taxon>
        <taxon>Agaricales</taxon>
        <taxon>Agaricineae</taxon>
        <taxon>Crepidotaceae</taxon>
        <taxon>Crepidotus</taxon>
    </lineage>
</organism>
<gene>
    <name evidence="5" type="ORF">CPB83DRAFT_856037</name>
</gene>
<dbReference type="SUPFAM" id="SSF47762">
    <property type="entry name" value="PAH2 domain"/>
    <property type="match status" value="1"/>
</dbReference>
<evidence type="ECO:0000313" key="5">
    <source>
        <dbReference type="EMBL" id="KAF9527576.1"/>
    </source>
</evidence>
<feature type="domain" description="Ubiquitin-like" evidence="4">
    <location>
        <begin position="89"/>
        <end position="175"/>
    </location>
</feature>
<evidence type="ECO:0000256" key="2">
    <source>
        <dbReference type="ARBA" id="ARBA00023242"/>
    </source>
</evidence>
<dbReference type="OrthoDB" id="3059203at2759"/>
<dbReference type="EMBL" id="MU157860">
    <property type="protein sequence ID" value="KAF9527576.1"/>
    <property type="molecule type" value="Genomic_DNA"/>
</dbReference>
<comment type="subcellular location">
    <subcellularLocation>
        <location evidence="1 3">Nucleus</location>
    </subcellularLocation>
</comment>
<dbReference type="GO" id="GO:0006355">
    <property type="term" value="P:regulation of DNA-templated transcription"/>
    <property type="evidence" value="ECO:0007669"/>
    <property type="project" value="InterPro"/>
</dbReference>
<dbReference type="AlphaFoldDB" id="A0A9P6EDR8"/>
<dbReference type="InterPro" id="IPR003822">
    <property type="entry name" value="PAH"/>
</dbReference>
<dbReference type="GO" id="GO:0005634">
    <property type="term" value="C:nucleus"/>
    <property type="evidence" value="ECO:0007669"/>
    <property type="project" value="UniProtKB-SubCell"/>
</dbReference>
<evidence type="ECO:0000256" key="1">
    <source>
        <dbReference type="ARBA" id="ARBA00004123"/>
    </source>
</evidence>
<keyword evidence="6" id="KW-1185">Reference proteome</keyword>
<keyword evidence="2 3" id="KW-0539">Nucleus</keyword>
<proteinExistence type="predicted"/>
<dbReference type="InterPro" id="IPR036600">
    <property type="entry name" value="PAH_sf"/>
</dbReference>
<evidence type="ECO:0000256" key="3">
    <source>
        <dbReference type="PROSITE-ProRule" id="PRU00810"/>
    </source>
</evidence>
<dbReference type="Proteomes" id="UP000807306">
    <property type="component" value="Unassembled WGS sequence"/>
</dbReference>